<reference evidence="4 5" key="1">
    <citation type="submission" date="2015-10" db="EMBL/GenBank/DDBJ databases">
        <title>Transcriptomic analysis of a linuron degrading triple-species bacterial consortium.</title>
        <authorList>
            <person name="Albers P."/>
        </authorList>
    </citation>
    <scope>NUCLEOTIDE SEQUENCE [LARGE SCALE GENOMIC DNA]</scope>
    <source>
        <strain evidence="4 5">WDL6</strain>
    </source>
</reference>
<evidence type="ECO:0000256" key="2">
    <source>
        <dbReference type="ARBA" id="ARBA00005695"/>
    </source>
</evidence>
<organism evidence="4 5">
    <name type="scientific">Hyphomicrobium sulfonivorans</name>
    <dbReference type="NCBI Taxonomy" id="121290"/>
    <lineage>
        <taxon>Bacteria</taxon>
        <taxon>Pseudomonadati</taxon>
        <taxon>Pseudomonadota</taxon>
        <taxon>Alphaproteobacteria</taxon>
        <taxon>Hyphomicrobiales</taxon>
        <taxon>Hyphomicrobiaceae</taxon>
        <taxon>Hyphomicrobium</taxon>
    </lineage>
</organism>
<dbReference type="InterPro" id="IPR030678">
    <property type="entry name" value="Peptide/Ni-bd"/>
</dbReference>
<proteinExistence type="inferred from homology"/>
<gene>
    <name evidence="4" type="ORF">APY04_1712</name>
</gene>
<comment type="similarity">
    <text evidence="2">Belongs to the bacterial solute-binding protein 5 family.</text>
</comment>
<dbReference type="Gene3D" id="3.40.190.10">
    <property type="entry name" value="Periplasmic binding protein-like II"/>
    <property type="match status" value="1"/>
</dbReference>
<dbReference type="Gene3D" id="3.10.105.10">
    <property type="entry name" value="Dipeptide-binding Protein, Domain 3"/>
    <property type="match status" value="1"/>
</dbReference>
<evidence type="ECO:0000313" key="4">
    <source>
        <dbReference type="EMBL" id="KWT69106.1"/>
    </source>
</evidence>
<comment type="caution">
    <text evidence="4">The sequence shown here is derived from an EMBL/GenBank/DDBJ whole genome shotgun (WGS) entry which is preliminary data.</text>
</comment>
<dbReference type="PATRIC" id="fig|121290.4.peg.252"/>
<dbReference type="AlphaFoldDB" id="A0A109BI61"/>
<dbReference type="Proteomes" id="UP000059074">
    <property type="component" value="Unassembled WGS sequence"/>
</dbReference>
<name>A0A109BI61_HYPSL</name>
<evidence type="ECO:0000313" key="5">
    <source>
        <dbReference type="Proteomes" id="UP000059074"/>
    </source>
</evidence>
<dbReference type="GO" id="GO:0015833">
    <property type="term" value="P:peptide transport"/>
    <property type="evidence" value="ECO:0007669"/>
    <property type="project" value="TreeGrafter"/>
</dbReference>
<keyword evidence="5" id="KW-1185">Reference proteome</keyword>
<dbReference type="GO" id="GO:0043190">
    <property type="term" value="C:ATP-binding cassette (ABC) transporter complex"/>
    <property type="evidence" value="ECO:0007669"/>
    <property type="project" value="InterPro"/>
</dbReference>
<dbReference type="CDD" id="cd00995">
    <property type="entry name" value="PBP2_NikA_DppA_OppA_like"/>
    <property type="match status" value="1"/>
</dbReference>
<dbReference type="InterPro" id="IPR039424">
    <property type="entry name" value="SBP_5"/>
</dbReference>
<dbReference type="SUPFAM" id="SSF53850">
    <property type="entry name" value="Periplasmic binding protein-like II"/>
    <property type="match status" value="1"/>
</dbReference>
<dbReference type="InterPro" id="IPR000914">
    <property type="entry name" value="SBP_5_dom"/>
</dbReference>
<evidence type="ECO:0000256" key="1">
    <source>
        <dbReference type="ARBA" id="ARBA00004418"/>
    </source>
</evidence>
<dbReference type="STRING" id="121290.APY04_1712"/>
<dbReference type="Pfam" id="PF00496">
    <property type="entry name" value="SBP_bac_5"/>
    <property type="match status" value="1"/>
</dbReference>
<dbReference type="GO" id="GO:1904680">
    <property type="term" value="F:peptide transmembrane transporter activity"/>
    <property type="evidence" value="ECO:0007669"/>
    <property type="project" value="TreeGrafter"/>
</dbReference>
<feature type="domain" description="Solute-binding protein family 5" evidence="3">
    <location>
        <begin position="44"/>
        <end position="407"/>
    </location>
</feature>
<dbReference type="GO" id="GO:0030288">
    <property type="term" value="C:outer membrane-bounded periplasmic space"/>
    <property type="evidence" value="ECO:0007669"/>
    <property type="project" value="UniProtKB-ARBA"/>
</dbReference>
<protein>
    <recommendedName>
        <fullName evidence="3">Solute-binding protein family 5 domain-containing protein</fullName>
    </recommendedName>
</protein>
<dbReference type="PANTHER" id="PTHR30290">
    <property type="entry name" value="PERIPLASMIC BINDING COMPONENT OF ABC TRANSPORTER"/>
    <property type="match status" value="1"/>
</dbReference>
<accession>A0A109BI61</accession>
<dbReference type="PIRSF" id="PIRSF002741">
    <property type="entry name" value="MppA"/>
    <property type="match status" value="1"/>
</dbReference>
<dbReference type="EMBL" id="LMTR01000049">
    <property type="protein sequence ID" value="KWT69106.1"/>
    <property type="molecule type" value="Genomic_DNA"/>
</dbReference>
<evidence type="ECO:0000259" key="3">
    <source>
        <dbReference type="Pfam" id="PF00496"/>
    </source>
</evidence>
<comment type="subcellular location">
    <subcellularLocation>
        <location evidence="1">Periplasm</location>
    </subcellularLocation>
</comment>
<sequence length="488" mass="53678">MWAQSGEIKLAAARDFAPGPKDAYYTANVLHVWEPLIGAGENGEPVPVLAESWQTSDDAMEWTFTLRDGVTFHDGTPLNSAAVIANYERWRKVSPKGSPFNVLNIEQSYPGLVEVRAIDERRFSFVFNASRPTLPYSIMNYSSPIYAPSSFDKDGNFNSKAIGTGPFRIVERNPEVKVVLEANPNYWGQRAKSQRISIATIPDADTRLSALRAGEVVGLIGTGSLPADRAAELLQDPRFRASSAISTSVHHVVANGRSSVFSDARLRKAVSLAIDRSKIAELYSGYVVPTQNILNVTSPFYRHYEIQHDPIEAERIASEALDNKRTPVRLLVGTFGTSRYPYRAQAEYIQFALRPLGLDVEVQVLDTSTFFAALSKGQYELALSIQMTANADPYSLFKGYMSSEGSSNAALSLGYANAEVDALLERAEAAHDIAARRDIYEALQAIAVDTFPTIPLFTEKNLVAFDARITGYSARIHDTTLPSLHLAD</sequence>